<evidence type="ECO:0000313" key="2">
    <source>
        <dbReference type="Proteomes" id="UP000248168"/>
    </source>
</evidence>
<organism evidence="1 2">
    <name type="scientific">Nitrospira lenta</name>
    <dbReference type="NCBI Taxonomy" id="1436998"/>
    <lineage>
        <taxon>Bacteria</taxon>
        <taxon>Pseudomonadati</taxon>
        <taxon>Nitrospirota</taxon>
        <taxon>Nitrospiria</taxon>
        <taxon>Nitrospirales</taxon>
        <taxon>Nitrospiraceae</taxon>
        <taxon>Nitrospira</taxon>
    </lineage>
</organism>
<dbReference type="AlphaFoldDB" id="A0A330L4D3"/>
<accession>A0A330L4D3</accession>
<dbReference type="EMBL" id="OUNR01000012">
    <property type="protein sequence ID" value="SPP64684.1"/>
    <property type="molecule type" value="Genomic_DNA"/>
</dbReference>
<evidence type="ECO:0000313" key="1">
    <source>
        <dbReference type="EMBL" id="SPP64684.1"/>
    </source>
</evidence>
<protein>
    <submittedName>
        <fullName evidence="1">Uncharacterized protein</fullName>
    </submittedName>
</protein>
<keyword evidence="2" id="KW-1185">Reference proteome</keyword>
<name>A0A330L4D3_9BACT</name>
<dbReference type="InParanoid" id="A0A330L4D3"/>
<gene>
    <name evidence="1" type="ORF">NITLEN_20324</name>
</gene>
<sequence>MKAPASGVLATLKSSTYSEYASLLSVAAALLDSRFEQLPT</sequence>
<proteinExistence type="predicted"/>
<reference evidence="2" key="1">
    <citation type="submission" date="2018-04" db="EMBL/GenBank/DDBJ databases">
        <authorList>
            <person name="Lucker S."/>
            <person name="Sakoula D."/>
        </authorList>
    </citation>
    <scope>NUCLEOTIDE SEQUENCE [LARGE SCALE GENOMIC DNA]</scope>
</reference>
<dbReference type="Proteomes" id="UP000248168">
    <property type="component" value="Unassembled WGS sequence"/>
</dbReference>